<protein>
    <recommendedName>
        <fullName evidence="1">diguanylate cyclase</fullName>
        <ecNumber evidence="1">2.7.7.65</ecNumber>
    </recommendedName>
</protein>
<evidence type="ECO:0000256" key="2">
    <source>
        <dbReference type="ARBA" id="ARBA00034247"/>
    </source>
</evidence>
<gene>
    <name evidence="6" type="ORF">DT23_11865</name>
</gene>
<dbReference type="Gene3D" id="3.30.70.270">
    <property type="match status" value="1"/>
</dbReference>
<dbReference type="AlphaFoldDB" id="A0A074JZB5"/>
<name>A0A074JZB5_9RHOB</name>
<proteinExistence type="predicted"/>
<feature type="domain" description="GGDEF" evidence="5">
    <location>
        <begin position="326"/>
        <end position="460"/>
    </location>
</feature>
<dbReference type="GO" id="GO:1902201">
    <property type="term" value="P:negative regulation of bacterial-type flagellum-dependent cell motility"/>
    <property type="evidence" value="ECO:0007669"/>
    <property type="project" value="TreeGrafter"/>
</dbReference>
<dbReference type="InterPro" id="IPR011006">
    <property type="entry name" value="CheY-like_superfamily"/>
</dbReference>
<dbReference type="GO" id="GO:0043709">
    <property type="term" value="P:cell adhesion involved in single-species biofilm formation"/>
    <property type="evidence" value="ECO:0007669"/>
    <property type="project" value="TreeGrafter"/>
</dbReference>
<dbReference type="SMART" id="SM00267">
    <property type="entry name" value="GGDEF"/>
    <property type="match status" value="1"/>
</dbReference>
<dbReference type="InterPro" id="IPR050469">
    <property type="entry name" value="Diguanylate_Cyclase"/>
</dbReference>
<evidence type="ECO:0000259" key="5">
    <source>
        <dbReference type="PROSITE" id="PS50887"/>
    </source>
</evidence>
<feature type="domain" description="Response regulatory" evidence="4">
    <location>
        <begin position="4"/>
        <end position="120"/>
    </location>
</feature>
<dbReference type="EMBL" id="AUNB01000013">
    <property type="protein sequence ID" value="KEO60908.1"/>
    <property type="molecule type" value="Genomic_DNA"/>
</dbReference>
<reference evidence="6 7" key="1">
    <citation type="journal article" date="2015" name="Antonie Van Leeuwenhoek">
        <title>Thioclava indica sp. nov., isolated from surface seawater of the Indian Ocean.</title>
        <authorList>
            <person name="Liu Y."/>
            <person name="Lai Q."/>
            <person name="Du J."/>
            <person name="Xu H."/>
            <person name="Jiang L."/>
            <person name="Shao Z."/>
        </authorList>
    </citation>
    <scope>NUCLEOTIDE SEQUENCE [LARGE SCALE GENOMIC DNA]</scope>
    <source>
        <strain evidence="6 7">DT23-4</strain>
    </source>
</reference>
<dbReference type="Proteomes" id="UP000027471">
    <property type="component" value="Unassembled WGS sequence"/>
</dbReference>
<dbReference type="RefSeq" id="WP_038128825.1">
    <property type="nucleotide sequence ID" value="NZ_AUNB01000013.1"/>
</dbReference>
<dbReference type="STRING" id="1353528.DT23_11865"/>
<dbReference type="InterPro" id="IPR001789">
    <property type="entry name" value="Sig_transdc_resp-reg_receiver"/>
</dbReference>
<dbReference type="Pfam" id="PF00072">
    <property type="entry name" value="Response_reg"/>
    <property type="match status" value="1"/>
</dbReference>
<dbReference type="GO" id="GO:0005886">
    <property type="term" value="C:plasma membrane"/>
    <property type="evidence" value="ECO:0007669"/>
    <property type="project" value="TreeGrafter"/>
</dbReference>
<dbReference type="SUPFAM" id="SSF52172">
    <property type="entry name" value="CheY-like"/>
    <property type="match status" value="2"/>
</dbReference>
<dbReference type="GO" id="GO:0000160">
    <property type="term" value="P:phosphorelay signal transduction system"/>
    <property type="evidence" value="ECO:0007669"/>
    <property type="project" value="InterPro"/>
</dbReference>
<dbReference type="Gene3D" id="3.40.50.2300">
    <property type="match status" value="1"/>
</dbReference>
<dbReference type="EC" id="2.7.7.65" evidence="1"/>
<evidence type="ECO:0000256" key="3">
    <source>
        <dbReference type="PROSITE-ProRule" id="PRU00169"/>
    </source>
</evidence>
<dbReference type="InterPro" id="IPR000160">
    <property type="entry name" value="GGDEF_dom"/>
</dbReference>
<dbReference type="PROSITE" id="PS50887">
    <property type="entry name" value="GGDEF"/>
    <property type="match status" value="1"/>
</dbReference>
<dbReference type="CDD" id="cd01949">
    <property type="entry name" value="GGDEF"/>
    <property type="match status" value="1"/>
</dbReference>
<feature type="modified residue" description="4-aspartylphosphate" evidence="3">
    <location>
        <position position="53"/>
    </location>
</feature>
<keyword evidence="3" id="KW-0597">Phosphoprotein</keyword>
<evidence type="ECO:0000259" key="4">
    <source>
        <dbReference type="PROSITE" id="PS50110"/>
    </source>
</evidence>
<dbReference type="Pfam" id="PF00990">
    <property type="entry name" value="GGDEF"/>
    <property type="match status" value="1"/>
</dbReference>
<dbReference type="SUPFAM" id="SSF55073">
    <property type="entry name" value="Nucleotide cyclase"/>
    <property type="match status" value="1"/>
</dbReference>
<organism evidence="6 7">
    <name type="scientific">Thioclava indica</name>
    <dbReference type="NCBI Taxonomy" id="1353528"/>
    <lineage>
        <taxon>Bacteria</taxon>
        <taxon>Pseudomonadati</taxon>
        <taxon>Pseudomonadota</taxon>
        <taxon>Alphaproteobacteria</taxon>
        <taxon>Rhodobacterales</taxon>
        <taxon>Paracoccaceae</taxon>
        <taxon>Thioclava</taxon>
    </lineage>
</organism>
<evidence type="ECO:0000313" key="7">
    <source>
        <dbReference type="Proteomes" id="UP000027471"/>
    </source>
</evidence>
<dbReference type="eggNOG" id="COG3706">
    <property type="taxonomic scope" value="Bacteria"/>
</dbReference>
<accession>A0A074JZB5</accession>
<dbReference type="eggNOG" id="COG0745">
    <property type="taxonomic scope" value="Bacteria"/>
</dbReference>
<sequence length="464" mass="50269">MAGSILIVDDVSTNRIVLKAMLSGARYTTCQAASGAEALALTAVEQPGLVLLDVDLPDMSGIEVIKRLRADPTTRRIPVVAVTSHTTPEMRLNLLHAGATDILAKPFNELLMLARLRSLLREHGTDAEFALREATCRELGFAEARCEFSPPARIAMVAAQADTALRWKTALVQQMPGDRIEVIGQENALTRATRNAAPDIFVIEADLARPGEGLRLMSELRSRAETRNAVIVIATSPSAVETQATALDLGANELASTNLSTPFMAQETALRLRRQLQRKHALERQRETLDEGLRLAMVDPLTGLYNRRYASTHLTRLSEHALRTKRPFAVMLLDLDRFKSVNDTFGHSVGDEVLTAVASRLRGNLRPVDLIARIGGEEFLVAMPDTSLPEARAAAERLRRVIESTPIPLHDGRGISVTISVGLALGGTTRDTPQQLVDQADSALLGAKSTGRNQVNVARAGTAA</sequence>
<comment type="catalytic activity">
    <reaction evidence="2">
        <text>2 GTP = 3',3'-c-di-GMP + 2 diphosphate</text>
        <dbReference type="Rhea" id="RHEA:24898"/>
        <dbReference type="ChEBI" id="CHEBI:33019"/>
        <dbReference type="ChEBI" id="CHEBI:37565"/>
        <dbReference type="ChEBI" id="CHEBI:58805"/>
        <dbReference type="EC" id="2.7.7.65"/>
    </reaction>
</comment>
<dbReference type="SMART" id="SM00448">
    <property type="entry name" value="REC"/>
    <property type="match status" value="1"/>
</dbReference>
<dbReference type="PROSITE" id="PS50110">
    <property type="entry name" value="RESPONSE_REGULATORY"/>
    <property type="match status" value="1"/>
</dbReference>
<dbReference type="GO" id="GO:0052621">
    <property type="term" value="F:diguanylate cyclase activity"/>
    <property type="evidence" value="ECO:0007669"/>
    <property type="project" value="UniProtKB-EC"/>
</dbReference>
<dbReference type="OrthoDB" id="9812260at2"/>
<dbReference type="PANTHER" id="PTHR45138:SF9">
    <property type="entry name" value="DIGUANYLATE CYCLASE DGCM-RELATED"/>
    <property type="match status" value="1"/>
</dbReference>
<dbReference type="PANTHER" id="PTHR45138">
    <property type="entry name" value="REGULATORY COMPONENTS OF SENSORY TRANSDUCTION SYSTEM"/>
    <property type="match status" value="1"/>
</dbReference>
<dbReference type="NCBIfam" id="TIGR00254">
    <property type="entry name" value="GGDEF"/>
    <property type="match status" value="1"/>
</dbReference>
<keyword evidence="7" id="KW-1185">Reference proteome</keyword>
<dbReference type="InterPro" id="IPR043128">
    <property type="entry name" value="Rev_trsase/Diguanyl_cyclase"/>
</dbReference>
<dbReference type="FunFam" id="3.30.70.270:FF:000001">
    <property type="entry name" value="Diguanylate cyclase domain protein"/>
    <property type="match status" value="1"/>
</dbReference>
<evidence type="ECO:0000256" key="1">
    <source>
        <dbReference type="ARBA" id="ARBA00012528"/>
    </source>
</evidence>
<evidence type="ECO:0000313" key="6">
    <source>
        <dbReference type="EMBL" id="KEO60908.1"/>
    </source>
</evidence>
<dbReference type="InterPro" id="IPR029787">
    <property type="entry name" value="Nucleotide_cyclase"/>
</dbReference>
<comment type="caution">
    <text evidence="6">The sequence shown here is derived from an EMBL/GenBank/DDBJ whole genome shotgun (WGS) entry which is preliminary data.</text>
</comment>